<dbReference type="Proteomes" id="UP000789525">
    <property type="component" value="Unassembled WGS sequence"/>
</dbReference>
<protein>
    <submittedName>
        <fullName evidence="1">4982_t:CDS:1</fullName>
    </submittedName>
</protein>
<accession>A0ACA9QTI4</accession>
<feature type="non-terminal residue" evidence="1">
    <location>
        <position position="1"/>
    </location>
</feature>
<feature type="non-terminal residue" evidence="1">
    <location>
        <position position="49"/>
    </location>
</feature>
<organism evidence="1 2">
    <name type="scientific">Acaulospora colombiana</name>
    <dbReference type="NCBI Taxonomy" id="27376"/>
    <lineage>
        <taxon>Eukaryota</taxon>
        <taxon>Fungi</taxon>
        <taxon>Fungi incertae sedis</taxon>
        <taxon>Mucoromycota</taxon>
        <taxon>Glomeromycotina</taxon>
        <taxon>Glomeromycetes</taxon>
        <taxon>Diversisporales</taxon>
        <taxon>Acaulosporaceae</taxon>
        <taxon>Acaulospora</taxon>
    </lineage>
</organism>
<dbReference type="EMBL" id="CAJVPT010059457">
    <property type="protein sequence ID" value="CAG8762015.1"/>
    <property type="molecule type" value="Genomic_DNA"/>
</dbReference>
<name>A0ACA9QTI4_9GLOM</name>
<evidence type="ECO:0000313" key="2">
    <source>
        <dbReference type="Proteomes" id="UP000789525"/>
    </source>
</evidence>
<sequence length="49" mass="5282">EERKALVSIPTGVTLLRSLISRPTVAHQAPMSVARTKASRKVANLAKLD</sequence>
<reference evidence="1" key="1">
    <citation type="submission" date="2021-06" db="EMBL/GenBank/DDBJ databases">
        <authorList>
            <person name="Kallberg Y."/>
            <person name="Tangrot J."/>
            <person name="Rosling A."/>
        </authorList>
    </citation>
    <scope>NUCLEOTIDE SEQUENCE</scope>
    <source>
        <strain evidence="1">CL356</strain>
    </source>
</reference>
<proteinExistence type="predicted"/>
<keyword evidence="2" id="KW-1185">Reference proteome</keyword>
<comment type="caution">
    <text evidence="1">The sequence shown here is derived from an EMBL/GenBank/DDBJ whole genome shotgun (WGS) entry which is preliminary data.</text>
</comment>
<evidence type="ECO:0000313" key="1">
    <source>
        <dbReference type="EMBL" id="CAG8762015.1"/>
    </source>
</evidence>
<gene>
    <name evidence="1" type="ORF">ACOLOM_LOCUS13247</name>
</gene>